<reference evidence="1 2" key="1">
    <citation type="submission" date="2024-02" db="EMBL/GenBank/DDBJ databases">
        <title>Discinaceae phylogenomics.</title>
        <authorList>
            <person name="Dirks A.C."/>
            <person name="James T.Y."/>
        </authorList>
    </citation>
    <scope>NUCLEOTIDE SEQUENCE [LARGE SCALE GENOMIC DNA]</scope>
    <source>
        <strain evidence="1 2">ACD0624</strain>
    </source>
</reference>
<evidence type="ECO:0008006" key="3">
    <source>
        <dbReference type="Google" id="ProtNLM"/>
    </source>
</evidence>
<protein>
    <recommendedName>
        <fullName evidence="3">2'-5' RNA ligase</fullName>
    </recommendedName>
</protein>
<dbReference type="EMBL" id="JBBBZM010000960">
    <property type="protein sequence ID" value="KAL0630221.1"/>
    <property type="molecule type" value="Genomic_DNA"/>
</dbReference>
<evidence type="ECO:0000313" key="2">
    <source>
        <dbReference type="Proteomes" id="UP001447188"/>
    </source>
</evidence>
<dbReference type="Proteomes" id="UP001447188">
    <property type="component" value="Unassembled WGS sequence"/>
</dbReference>
<evidence type="ECO:0000313" key="1">
    <source>
        <dbReference type="EMBL" id="KAL0630221.1"/>
    </source>
</evidence>
<gene>
    <name evidence="1" type="ORF">Q9L58_010933</name>
</gene>
<proteinExistence type="predicted"/>
<organism evidence="1 2">
    <name type="scientific">Discina gigas</name>
    <dbReference type="NCBI Taxonomy" id="1032678"/>
    <lineage>
        <taxon>Eukaryota</taxon>
        <taxon>Fungi</taxon>
        <taxon>Dikarya</taxon>
        <taxon>Ascomycota</taxon>
        <taxon>Pezizomycotina</taxon>
        <taxon>Pezizomycetes</taxon>
        <taxon>Pezizales</taxon>
        <taxon>Discinaceae</taxon>
        <taxon>Discina</taxon>
    </lineage>
</organism>
<accession>A0ABR3G3N6</accession>
<keyword evidence="2" id="KW-1185">Reference proteome</keyword>
<comment type="caution">
    <text evidence="1">The sequence shown here is derived from an EMBL/GenBank/DDBJ whole genome shotgun (WGS) entry which is preliminary data.</text>
</comment>
<name>A0ABR3G3N6_9PEZI</name>
<sequence>MSAARYFVFVEFTDPEVRGLLNSLRKALKGKKVNDEVHVTVRGPYTQRPDPQLLSQWGEKLEGQAILIADVGMFETPKGYAVFIHAKSKVFKDIWWKPDFSGPTATQIPHVTVFETSDRDQAKAVKSFLKAEAIEIVTYGGALTVYTSRQHSLLSEEEHLFPDRSKLPQERISIKEGLLERAAKLHAHLDKPDTNPTFQQMLL</sequence>